<evidence type="ECO:0000256" key="1">
    <source>
        <dbReference type="ARBA" id="ARBA00023125"/>
    </source>
</evidence>
<dbReference type="NCBIfam" id="TIGR00738">
    <property type="entry name" value="rrf2_super"/>
    <property type="match status" value="1"/>
</dbReference>
<dbReference type="Gene3D" id="1.10.10.10">
    <property type="entry name" value="Winged helix-like DNA-binding domain superfamily/Winged helix DNA-binding domain"/>
    <property type="match status" value="1"/>
</dbReference>
<dbReference type="PROSITE" id="PS51197">
    <property type="entry name" value="HTH_RRF2_2"/>
    <property type="match status" value="1"/>
</dbReference>
<gene>
    <name evidence="2" type="ORF">MNBD_GAMMA19-2281</name>
</gene>
<organism evidence="2">
    <name type="scientific">hydrothermal vent metagenome</name>
    <dbReference type="NCBI Taxonomy" id="652676"/>
    <lineage>
        <taxon>unclassified sequences</taxon>
        <taxon>metagenomes</taxon>
        <taxon>ecological metagenomes</taxon>
    </lineage>
</organism>
<dbReference type="GO" id="GO:0005829">
    <property type="term" value="C:cytosol"/>
    <property type="evidence" value="ECO:0007669"/>
    <property type="project" value="TreeGrafter"/>
</dbReference>
<dbReference type="InterPro" id="IPR036390">
    <property type="entry name" value="WH_DNA-bd_sf"/>
</dbReference>
<name>A0A3B1AKH3_9ZZZZ</name>
<dbReference type="Pfam" id="PF02082">
    <property type="entry name" value="Rrf2"/>
    <property type="match status" value="1"/>
</dbReference>
<accession>A0A3B1AKH3</accession>
<dbReference type="SUPFAM" id="SSF46785">
    <property type="entry name" value="Winged helix' DNA-binding domain"/>
    <property type="match status" value="1"/>
</dbReference>
<protein>
    <submittedName>
        <fullName evidence="2">Nitrite-sensitive transcriptional repressor NsrR</fullName>
    </submittedName>
</protein>
<reference evidence="2" key="1">
    <citation type="submission" date="2018-06" db="EMBL/GenBank/DDBJ databases">
        <authorList>
            <person name="Zhirakovskaya E."/>
        </authorList>
    </citation>
    <scope>NUCLEOTIDE SEQUENCE</scope>
</reference>
<dbReference type="EMBL" id="UOFV01000295">
    <property type="protein sequence ID" value="VAX02211.1"/>
    <property type="molecule type" value="Genomic_DNA"/>
</dbReference>
<dbReference type="InterPro" id="IPR000944">
    <property type="entry name" value="Tscrpt_reg_Rrf2"/>
</dbReference>
<sequence length="131" mass="14736">MRVTLFTEYSFKVLLYLAGRDAALVTVDEVARECHMSKNHLVKVIQNLVHSDFVNSVRGKHGGIRLARAPELINLGDVARQTGMNLDNVDCFDTSGHDCPFVNDCKLKYVIRNARRSYMATMDGYTLDAIL</sequence>
<dbReference type="GO" id="GO:0003700">
    <property type="term" value="F:DNA-binding transcription factor activity"/>
    <property type="evidence" value="ECO:0007669"/>
    <property type="project" value="TreeGrafter"/>
</dbReference>
<dbReference type="InterPro" id="IPR036388">
    <property type="entry name" value="WH-like_DNA-bd_sf"/>
</dbReference>
<dbReference type="AlphaFoldDB" id="A0A3B1AKH3"/>
<keyword evidence="1" id="KW-0238">DNA-binding</keyword>
<proteinExistence type="predicted"/>
<dbReference type="PANTHER" id="PTHR33221:SF4">
    <property type="entry name" value="HTH-TYPE TRANSCRIPTIONAL REPRESSOR NSRR"/>
    <property type="match status" value="1"/>
</dbReference>
<dbReference type="GO" id="GO:0003677">
    <property type="term" value="F:DNA binding"/>
    <property type="evidence" value="ECO:0007669"/>
    <property type="project" value="UniProtKB-KW"/>
</dbReference>
<evidence type="ECO:0000313" key="2">
    <source>
        <dbReference type="EMBL" id="VAX02211.1"/>
    </source>
</evidence>
<dbReference type="PANTHER" id="PTHR33221">
    <property type="entry name" value="WINGED HELIX-TURN-HELIX TRANSCRIPTIONAL REGULATOR, RRF2 FAMILY"/>
    <property type="match status" value="1"/>
</dbReference>